<organism evidence="1 2">
    <name type="scientific">Neobacillus vireti LMG 21834</name>
    <dbReference type="NCBI Taxonomy" id="1131730"/>
    <lineage>
        <taxon>Bacteria</taxon>
        <taxon>Bacillati</taxon>
        <taxon>Bacillota</taxon>
        <taxon>Bacilli</taxon>
        <taxon>Bacillales</taxon>
        <taxon>Bacillaceae</taxon>
        <taxon>Neobacillus</taxon>
    </lineage>
</organism>
<comment type="caution">
    <text evidence="1">The sequence shown here is derived from an EMBL/GenBank/DDBJ whole genome shotgun (WGS) entry which is preliminary data.</text>
</comment>
<gene>
    <name evidence="1" type="ORF">BAVI_03584</name>
</gene>
<accession>A0AB94ISW9</accession>
<evidence type="ECO:0000313" key="2">
    <source>
        <dbReference type="Proteomes" id="UP000018877"/>
    </source>
</evidence>
<dbReference type="Proteomes" id="UP000018877">
    <property type="component" value="Unassembled WGS sequence"/>
</dbReference>
<dbReference type="AlphaFoldDB" id="A0AB94ISW9"/>
<name>A0AB94ISW9_9BACI</name>
<sequence length="42" mass="4484">MEIVDEVIIEGHKAAPEQAEMIIAEGLAKVAEAAKRLSPILV</sequence>
<keyword evidence="2" id="KW-1185">Reference proteome</keyword>
<reference evidence="1 2" key="1">
    <citation type="journal article" date="2014" name="Environ. Microbiol.">
        <title>The nitrate-ammonifying and nosZ-carrying bacterium Bacillus vireti is a potent source and sink for nitric and nitrous oxide under high nitrate conditions.</title>
        <authorList>
            <person name="Mania D."/>
            <person name="Heylen K."/>
            <person name="van Spanning R.J."/>
            <person name="Frostegard A."/>
        </authorList>
    </citation>
    <scope>NUCLEOTIDE SEQUENCE [LARGE SCALE GENOMIC DNA]</scope>
    <source>
        <strain evidence="1 2">LMG 21834</strain>
    </source>
</reference>
<protein>
    <submittedName>
        <fullName evidence="1">Uncharacterized protein</fullName>
    </submittedName>
</protein>
<dbReference type="EMBL" id="ALAN01000026">
    <property type="protein sequence ID" value="ETI70136.1"/>
    <property type="molecule type" value="Genomic_DNA"/>
</dbReference>
<evidence type="ECO:0000313" key="1">
    <source>
        <dbReference type="EMBL" id="ETI70136.1"/>
    </source>
</evidence>
<proteinExistence type="predicted"/>